<keyword evidence="3 8" id="KW-0548">Nucleotidyltransferase</keyword>
<organism evidence="8 9">
    <name type="scientific">Roseicyclus elongatus DSM 19469</name>
    <dbReference type="NCBI Taxonomy" id="1294273"/>
    <lineage>
        <taxon>Bacteria</taxon>
        <taxon>Pseudomonadati</taxon>
        <taxon>Pseudomonadota</taxon>
        <taxon>Alphaproteobacteria</taxon>
        <taxon>Rhodobacterales</taxon>
        <taxon>Roseobacteraceae</taxon>
        <taxon>Roseicyclus</taxon>
    </lineage>
</organism>
<dbReference type="PANTHER" id="PTHR34388:SF1">
    <property type="entry name" value="DNA POLYMERASE III SUBUNIT DELTA"/>
    <property type="match status" value="1"/>
</dbReference>
<dbReference type="GO" id="GO:0006261">
    <property type="term" value="P:DNA-templated DNA replication"/>
    <property type="evidence" value="ECO:0007669"/>
    <property type="project" value="TreeGrafter"/>
</dbReference>
<sequence length="343" mass="36590">MKLGARDATAYFKRPDTSAAGCLIYGDDPVRVGQKRQEVLANLLGPTAEEEMRLARIAAADLRSDHAALLDAVKAVGFFPGPRAVLVEGATDGLAPVFKDALTDWAPGDAQIIATAARLTAKSALRKLFEGAKTAYCAAIYDDPPGRAEIEEMLRASGVGQVDREAANDLDALARSLAPGDFRQMIDKLGLYKLGDDAPVTPADLEAVAPLSREAELDDILHAAAEADSGAIGPILQRLNAQGVAPVTLCISALRHFKTLHAAACHPKGTAAGLAAQRPPVFGPRRDRLMRQLGRWSRPQLEQALSLLVDTDLTLRSSTAAPQMAVMERALIRLAMLPNRRGR</sequence>
<dbReference type="HOGENOM" id="CLU_068860_1_0_5"/>
<keyword evidence="2 8" id="KW-0808">Transferase</keyword>
<keyword evidence="9" id="KW-1185">Reference proteome</keyword>
<comment type="similarity">
    <text evidence="6">Belongs to the DNA polymerase HolA subunit family.</text>
</comment>
<dbReference type="SUPFAM" id="SSF48019">
    <property type="entry name" value="post-AAA+ oligomerization domain-like"/>
    <property type="match status" value="1"/>
</dbReference>
<dbReference type="GO" id="GO:0003887">
    <property type="term" value="F:DNA-directed DNA polymerase activity"/>
    <property type="evidence" value="ECO:0007669"/>
    <property type="project" value="UniProtKB-KW"/>
</dbReference>
<evidence type="ECO:0000256" key="7">
    <source>
        <dbReference type="ARBA" id="ARBA00049244"/>
    </source>
</evidence>
<dbReference type="EMBL" id="CP004372">
    <property type="protein sequence ID" value="AHM03265.1"/>
    <property type="molecule type" value="Genomic_DNA"/>
</dbReference>
<evidence type="ECO:0000256" key="2">
    <source>
        <dbReference type="ARBA" id="ARBA00022679"/>
    </source>
</evidence>
<proteinExistence type="inferred from homology"/>
<dbReference type="OrthoDB" id="9804983at2"/>
<dbReference type="Gene3D" id="3.40.50.300">
    <property type="entry name" value="P-loop containing nucleotide triphosphate hydrolases"/>
    <property type="match status" value="1"/>
</dbReference>
<evidence type="ECO:0000313" key="8">
    <source>
        <dbReference type="EMBL" id="AHM03265.1"/>
    </source>
</evidence>
<evidence type="ECO:0000256" key="1">
    <source>
        <dbReference type="ARBA" id="ARBA00012417"/>
    </source>
</evidence>
<gene>
    <name evidence="8" type="ORF">roselon_00855</name>
</gene>
<dbReference type="Proteomes" id="UP000019593">
    <property type="component" value="Chromosome"/>
</dbReference>
<evidence type="ECO:0000256" key="6">
    <source>
        <dbReference type="ARBA" id="ARBA00034754"/>
    </source>
</evidence>
<dbReference type="InterPro" id="IPR027417">
    <property type="entry name" value="P-loop_NTPase"/>
</dbReference>
<dbReference type="GO" id="GO:0003677">
    <property type="term" value="F:DNA binding"/>
    <property type="evidence" value="ECO:0007669"/>
    <property type="project" value="InterPro"/>
</dbReference>
<reference evidence="8 9" key="1">
    <citation type="submission" date="2013-03" db="EMBL/GenBank/DDBJ databases">
        <authorList>
            <person name="Fiebig A."/>
            <person name="Goeker M."/>
            <person name="Klenk H.-P.P."/>
        </authorList>
    </citation>
    <scope>NUCLEOTIDE SEQUENCE [LARGE SCALE GENOMIC DNA]</scope>
    <source>
        <strain evidence="9">DSM 19469</strain>
    </source>
</reference>
<dbReference type="EC" id="2.7.7.7" evidence="1"/>
<dbReference type="InterPro" id="IPR008921">
    <property type="entry name" value="DNA_pol3_clamp-load_cplx_C"/>
</dbReference>
<dbReference type="GO" id="GO:0009360">
    <property type="term" value="C:DNA polymerase III complex"/>
    <property type="evidence" value="ECO:0007669"/>
    <property type="project" value="TreeGrafter"/>
</dbReference>
<dbReference type="eggNOG" id="COG1466">
    <property type="taxonomic scope" value="Bacteria"/>
</dbReference>
<evidence type="ECO:0000256" key="3">
    <source>
        <dbReference type="ARBA" id="ARBA00022695"/>
    </source>
</evidence>
<dbReference type="KEGG" id="red:roselon_00855"/>
<comment type="catalytic activity">
    <reaction evidence="7">
        <text>DNA(n) + a 2'-deoxyribonucleoside 5'-triphosphate = DNA(n+1) + diphosphate</text>
        <dbReference type="Rhea" id="RHEA:22508"/>
        <dbReference type="Rhea" id="RHEA-COMP:17339"/>
        <dbReference type="Rhea" id="RHEA-COMP:17340"/>
        <dbReference type="ChEBI" id="CHEBI:33019"/>
        <dbReference type="ChEBI" id="CHEBI:61560"/>
        <dbReference type="ChEBI" id="CHEBI:173112"/>
        <dbReference type="EC" id="2.7.7.7"/>
    </reaction>
</comment>
<accession>W8SL45</accession>
<dbReference type="PATRIC" id="fig|1294273.3.peg.837"/>
<dbReference type="Gene3D" id="1.20.272.10">
    <property type="match status" value="1"/>
</dbReference>
<dbReference type="InterPro" id="IPR005790">
    <property type="entry name" value="DNA_polIII_delta"/>
</dbReference>
<protein>
    <recommendedName>
        <fullName evidence="1">DNA-directed DNA polymerase</fullName>
        <ecNumber evidence="1">2.7.7.7</ecNumber>
    </recommendedName>
</protein>
<evidence type="ECO:0000256" key="4">
    <source>
        <dbReference type="ARBA" id="ARBA00022705"/>
    </source>
</evidence>
<dbReference type="NCBIfam" id="TIGR01128">
    <property type="entry name" value="holA"/>
    <property type="match status" value="1"/>
</dbReference>
<dbReference type="PANTHER" id="PTHR34388">
    <property type="entry name" value="DNA POLYMERASE III SUBUNIT DELTA"/>
    <property type="match status" value="1"/>
</dbReference>
<dbReference type="STRING" id="1294273.roselon_00855"/>
<evidence type="ECO:0000256" key="5">
    <source>
        <dbReference type="ARBA" id="ARBA00022932"/>
    </source>
</evidence>
<name>W8SL45_9RHOB</name>
<dbReference type="RefSeq" id="WP_025311146.1">
    <property type="nucleotide sequence ID" value="NZ_CP004372.1"/>
</dbReference>
<dbReference type="AlphaFoldDB" id="W8SL45"/>
<evidence type="ECO:0000313" key="9">
    <source>
        <dbReference type="Proteomes" id="UP000019593"/>
    </source>
</evidence>
<keyword evidence="4" id="KW-0235">DNA replication</keyword>
<keyword evidence="5" id="KW-0239">DNA-directed DNA polymerase</keyword>